<proteinExistence type="predicted"/>
<sequence length="111" mass="11663">MNADAGGGLGGVEGAGEVGLGRVVNDAQFDGSTLAWWERFERFGKVGVGTGLREPRFRALSGRRGPAVHPKGSHGVELQPPLPRGSGEDVPGNAEQPWSRAPRPPVGERMP</sequence>
<evidence type="ECO:0000256" key="1">
    <source>
        <dbReference type="SAM" id="MobiDB-lite"/>
    </source>
</evidence>
<dbReference type="Proteomes" id="UP001501475">
    <property type="component" value="Unassembled WGS sequence"/>
</dbReference>
<keyword evidence="3" id="KW-1185">Reference proteome</keyword>
<organism evidence="2 3">
    <name type="scientific">Nostocoides vanveenii</name>
    <dbReference type="NCBI Taxonomy" id="330835"/>
    <lineage>
        <taxon>Bacteria</taxon>
        <taxon>Bacillati</taxon>
        <taxon>Actinomycetota</taxon>
        <taxon>Actinomycetes</taxon>
        <taxon>Micrococcales</taxon>
        <taxon>Intrasporangiaceae</taxon>
        <taxon>Nostocoides</taxon>
    </lineage>
</organism>
<evidence type="ECO:0000313" key="3">
    <source>
        <dbReference type="Proteomes" id="UP001501475"/>
    </source>
</evidence>
<dbReference type="EMBL" id="BAAAPN010000044">
    <property type="protein sequence ID" value="GAA1758120.1"/>
    <property type="molecule type" value="Genomic_DNA"/>
</dbReference>
<evidence type="ECO:0000313" key="2">
    <source>
        <dbReference type="EMBL" id="GAA1758120.1"/>
    </source>
</evidence>
<protein>
    <submittedName>
        <fullName evidence="2">Uncharacterized protein</fullName>
    </submittedName>
</protein>
<accession>A0ABP4WS82</accession>
<gene>
    <name evidence="2" type="ORF">GCM10009810_17130</name>
</gene>
<feature type="region of interest" description="Disordered" evidence="1">
    <location>
        <begin position="57"/>
        <end position="111"/>
    </location>
</feature>
<reference evidence="3" key="1">
    <citation type="journal article" date="2019" name="Int. J. Syst. Evol. Microbiol.">
        <title>The Global Catalogue of Microorganisms (GCM) 10K type strain sequencing project: providing services to taxonomists for standard genome sequencing and annotation.</title>
        <authorList>
            <consortium name="The Broad Institute Genomics Platform"/>
            <consortium name="The Broad Institute Genome Sequencing Center for Infectious Disease"/>
            <person name="Wu L."/>
            <person name="Ma J."/>
        </authorList>
    </citation>
    <scope>NUCLEOTIDE SEQUENCE [LARGE SCALE GENOMIC DNA]</scope>
    <source>
        <strain evidence="3">JCM 15591</strain>
    </source>
</reference>
<name>A0ABP4WS82_9MICO</name>
<comment type="caution">
    <text evidence="2">The sequence shown here is derived from an EMBL/GenBank/DDBJ whole genome shotgun (WGS) entry which is preliminary data.</text>
</comment>